<sequence>MSWFLALSLLAATPEGGAAKKAEDAESLRLRATKLYRAKKLGEACPLFERAAKLAPEHGPTLADLGLCLQKQGRKEQALAVYLRALKASGADAKTRANVYFNLAAFHDVTPEALTLEYQPTPRGHYLAIRGAGPCADLPSSEPSCGTVLQACLSEWVTPVEAVYAETPPMFYAETGFNMHVNGAGAREDASAPTRRGEAGYCPNAPSPADGGSPAGRHCLYWESNELLDECHYKEHVCEAQREPWLKNAGSCKFVYVNPCEGRVAVACEGARFSPKQVWVGEVRVAPVR</sequence>
<reference evidence="1 4" key="2">
    <citation type="submission" date="2019-07" db="EMBL/GenBank/DDBJ databases">
        <title>Whole genome shotgun sequence of Myxococcus virescens NBRC 100334.</title>
        <authorList>
            <person name="Hosoyama A."/>
            <person name="Uohara A."/>
            <person name="Ohji S."/>
            <person name="Ichikawa N."/>
        </authorList>
    </citation>
    <scope>NUCLEOTIDE SEQUENCE [LARGE SCALE GENOMIC DNA]</scope>
    <source>
        <strain evidence="1 4">NBRC 100334</strain>
    </source>
</reference>
<organism evidence="1 4">
    <name type="scientific">Myxococcus virescens</name>
    <dbReference type="NCBI Taxonomy" id="83456"/>
    <lineage>
        <taxon>Bacteria</taxon>
        <taxon>Pseudomonadati</taxon>
        <taxon>Myxococcota</taxon>
        <taxon>Myxococcia</taxon>
        <taxon>Myxococcales</taxon>
        <taxon>Cystobacterineae</taxon>
        <taxon>Myxococcaceae</taxon>
        <taxon>Myxococcus</taxon>
    </lineage>
</organism>
<dbReference type="Proteomes" id="UP000321224">
    <property type="component" value="Unassembled WGS sequence"/>
</dbReference>
<keyword evidence="3" id="KW-1185">Reference proteome</keyword>
<evidence type="ECO:0000313" key="3">
    <source>
        <dbReference type="Proteomes" id="UP000198717"/>
    </source>
</evidence>
<accession>A0A511HMZ7</accession>
<dbReference type="SUPFAM" id="SSF48452">
    <property type="entry name" value="TPR-like"/>
    <property type="match status" value="1"/>
</dbReference>
<dbReference type="InterPro" id="IPR019734">
    <property type="entry name" value="TPR_rpt"/>
</dbReference>
<proteinExistence type="predicted"/>
<dbReference type="EMBL" id="FNAJ01000009">
    <property type="protein sequence ID" value="SDE64837.1"/>
    <property type="molecule type" value="Genomic_DNA"/>
</dbReference>
<comment type="caution">
    <text evidence="1">The sequence shown here is derived from an EMBL/GenBank/DDBJ whole genome shotgun (WGS) entry which is preliminary data.</text>
</comment>
<protein>
    <submittedName>
        <fullName evidence="1">Uncharacterized protein</fullName>
    </submittedName>
</protein>
<dbReference type="EMBL" id="BJVY01000057">
    <property type="protein sequence ID" value="GEL74971.1"/>
    <property type="molecule type" value="Genomic_DNA"/>
</dbReference>
<dbReference type="Proteomes" id="UP000198717">
    <property type="component" value="Unassembled WGS sequence"/>
</dbReference>
<evidence type="ECO:0000313" key="4">
    <source>
        <dbReference type="Proteomes" id="UP000321224"/>
    </source>
</evidence>
<dbReference type="Gene3D" id="1.25.40.10">
    <property type="entry name" value="Tetratricopeptide repeat domain"/>
    <property type="match status" value="1"/>
</dbReference>
<dbReference type="Pfam" id="PF14559">
    <property type="entry name" value="TPR_19"/>
    <property type="match status" value="1"/>
</dbReference>
<gene>
    <name evidence="1" type="ORF">MVI01_67550</name>
    <name evidence="2" type="ORF">SAMN04488504_109262</name>
</gene>
<name>A0A511HMZ7_9BACT</name>
<dbReference type="AlphaFoldDB" id="A0A511HMZ7"/>
<evidence type="ECO:0000313" key="2">
    <source>
        <dbReference type="EMBL" id="SDE64837.1"/>
    </source>
</evidence>
<dbReference type="SMART" id="SM00028">
    <property type="entry name" value="TPR"/>
    <property type="match status" value="2"/>
</dbReference>
<evidence type="ECO:0000313" key="1">
    <source>
        <dbReference type="EMBL" id="GEL74971.1"/>
    </source>
</evidence>
<dbReference type="InterPro" id="IPR011990">
    <property type="entry name" value="TPR-like_helical_dom_sf"/>
</dbReference>
<reference evidence="2 3" key="1">
    <citation type="submission" date="2016-10" db="EMBL/GenBank/DDBJ databases">
        <authorList>
            <person name="Varghese N."/>
            <person name="Submissions S."/>
        </authorList>
    </citation>
    <scope>NUCLEOTIDE SEQUENCE [LARGE SCALE GENOMIC DNA]</scope>
    <source>
        <strain evidence="2 3">DSM 2260</strain>
    </source>
</reference>
<dbReference type="RefSeq" id="WP_090492029.1">
    <property type="nucleotide sequence ID" value="NZ_BJVY01000057.1"/>
</dbReference>